<dbReference type="Gene3D" id="1.10.8.60">
    <property type="match status" value="1"/>
</dbReference>
<dbReference type="GO" id="GO:0030163">
    <property type="term" value="P:protein catabolic process"/>
    <property type="evidence" value="ECO:0007669"/>
    <property type="project" value="TreeGrafter"/>
</dbReference>
<dbReference type="PANTHER" id="PTHR23076:SF97">
    <property type="entry name" value="ATP-DEPENDENT ZINC METALLOPROTEASE YME1L1"/>
    <property type="match status" value="1"/>
</dbReference>
<comment type="caution">
    <text evidence="4">The sequence shown here is derived from an EMBL/GenBank/DDBJ whole genome shotgun (WGS) entry which is preliminary data.</text>
</comment>
<accession>A0A934TKI6</accession>
<reference evidence="4" key="1">
    <citation type="submission" date="2017-05" db="EMBL/GenBank/DDBJ databases">
        <authorList>
            <person name="Imhoff J.F."/>
            <person name="Rahn T."/>
            <person name="Kuenzel S."/>
            <person name="Neulinger S.C."/>
        </authorList>
    </citation>
    <scope>NUCLEOTIDE SEQUENCE</scope>
    <source>
        <strain evidence="4">LMG 28126</strain>
    </source>
</reference>
<dbReference type="GO" id="GO:0005886">
    <property type="term" value="C:plasma membrane"/>
    <property type="evidence" value="ECO:0007669"/>
    <property type="project" value="TreeGrafter"/>
</dbReference>
<evidence type="ECO:0000313" key="5">
    <source>
        <dbReference type="Proteomes" id="UP000706333"/>
    </source>
</evidence>
<protein>
    <recommendedName>
        <fullName evidence="3">AAA+ ATPase domain-containing protein</fullName>
    </recommendedName>
</protein>
<dbReference type="InterPro" id="IPR003960">
    <property type="entry name" value="ATPase_AAA_CS"/>
</dbReference>
<dbReference type="Pfam" id="PF00004">
    <property type="entry name" value="AAA"/>
    <property type="match status" value="1"/>
</dbReference>
<dbReference type="EMBL" id="NHSD01000227">
    <property type="protein sequence ID" value="MBK5927293.1"/>
    <property type="molecule type" value="Genomic_DNA"/>
</dbReference>
<dbReference type="Proteomes" id="UP000706333">
    <property type="component" value="Unassembled WGS sequence"/>
</dbReference>
<dbReference type="InterPro" id="IPR037219">
    <property type="entry name" value="Peptidase_M41-like"/>
</dbReference>
<dbReference type="InterPro" id="IPR003593">
    <property type="entry name" value="AAA+_ATPase"/>
</dbReference>
<proteinExistence type="inferred from homology"/>
<reference evidence="4" key="2">
    <citation type="journal article" date="2020" name="Microorganisms">
        <title>Osmotic Adaptation and Compatible Solute Biosynthesis of Phototrophic Bacteria as Revealed from Genome Analyses.</title>
        <authorList>
            <person name="Imhoff J.F."/>
            <person name="Rahn T."/>
            <person name="Kunzel S."/>
            <person name="Keller A."/>
            <person name="Neulinger S.C."/>
        </authorList>
    </citation>
    <scope>NUCLEOTIDE SEQUENCE</scope>
    <source>
        <strain evidence="4">LMG 28126</strain>
    </source>
</reference>
<feature type="region of interest" description="Disordered" evidence="2">
    <location>
        <begin position="697"/>
        <end position="717"/>
    </location>
</feature>
<dbReference type="CDD" id="cd19481">
    <property type="entry name" value="RecA-like_protease"/>
    <property type="match status" value="1"/>
</dbReference>
<dbReference type="GO" id="GO:0004176">
    <property type="term" value="F:ATP-dependent peptidase activity"/>
    <property type="evidence" value="ECO:0007669"/>
    <property type="project" value="InterPro"/>
</dbReference>
<sequence length="717" mass="75133">MSHFPHKHALAHPGLALARVLRDAMIAPPPPDLKSALLRAQASDPGPFDYEAPDEPCAATPDIPPPAPVGFAEHPKPVVSRLALTLSLAEAMAAAGVARIGETVGITRIGGWGVPSADGLKAVLRGEALADSLLAAPARVAVIGDATAGGQAERDRAFALRQQQTEVSKALLAGQAVVLIAPDDAGLSPAQKPLVETVLTLPRPNRRMIAALFSLLWPDAEETDAALLALPRDEDLGRLSALQLEAALRRPDPGAAAAALARIAAQMMPEARGPGLEAIVGQPEVVQRLEAVAGDLTAWRAGKLDWARVPRSLLLYGPPGNGKTAAARALAGHCRLPLVVTSFAEAQGKGLHLGQTLAALREAFDSAIQQAPAILFIDEIDALGTRTIEAQHNDFYVRAIVTGMLTMIDRALRTPGLILMAATNDAESMDPALRRAGRFDQHIAVPAPRLEGLAEILRRALGAEAPDIDAAAIQAAARRLSGGSGAEAEALGRLVLARARAAGRPATAADLTACLDARRPEATPELMRRIALHEAGHIVVGHLAGLPPPRSASASLTSAGVVHPMPPLMTLPQVEATLVSLLAGRVAEQHFLGDVSTGGGHGTSSDLAEATRLALHIDHAWHLPDDTPLVWSDVSTAPRPGMLPRDIARAVSERLRRAEARARALVEAHADEVMAIAIALDSYVELDGEQIAQLLAENLPPPEMRDEAIEHSPGSPR</sequence>
<evidence type="ECO:0000313" key="4">
    <source>
        <dbReference type="EMBL" id="MBK5927293.1"/>
    </source>
</evidence>
<dbReference type="AlphaFoldDB" id="A0A934TKI6"/>
<dbReference type="Gene3D" id="1.20.58.760">
    <property type="entry name" value="Peptidase M41"/>
    <property type="match status" value="1"/>
</dbReference>
<comment type="similarity">
    <text evidence="1">Belongs to the AAA ATPase family.</text>
</comment>
<gene>
    <name evidence="4" type="ORF">CCR87_08075</name>
</gene>
<dbReference type="InterPro" id="IPR003959">
    <property type="entry name" value="ATPase_AAA_core"/>
</dbReference>
<dbReference type="GO" id="GO:0006508">
    <property type="term" value="P:proteolysis"/>
    <property type="evidence" value="ECO:0007669"/>
    <property type="project" value="InterPro"/>
</dbReference>
<dbReference type="GO" id="GO:0016887">
    <property type="term" value="F:ATP hydrolysis activity"/>
    <property type="evidence" value="ECO:0007669"/>
    <property type="project" value="InterPro"/>
</dbReference>
<dbReference type="PROSITE" id="PS00674">
    <property type="entry name" value="AAA"/>
    <property type="match status" value="1"/>
</dbReference>
<evidence type="ECO:0000256" key="1">
    <source>
        <dbReference type="RuleBase" id="RU003651"/>
    </source>
</evidence>
<dbReference type="SUPFAM" id="SSF140990">
    <property type="entry name" value="FtsH protease domain-like"/>
    <property type="match status" value="1"/>
</dbReference>
<name>A0A934TKI6_9RHOB</name>
<dbReference type="SMART" id="SM00382">
    <property type="entry name" value="AAA"/>
    <property type="match status" value="1"/>
</dbReference>
<evidence type="ECO:0000259" key="3">
    <source>
        <dbReference type="SMART" id="SM00382"/>
    </source>
</evidence>
<organism evidence="4 5">
    <name type="scientific">Rhodobaculum claviforme</name>
    <dbReference type="NCBI Taxonomy" id="1549854"/>
    <lineage>
        <taxon>Bacteria</taxon>
        <taxon>Pseudomonadati</taxon>
        <taxon>Pseudomonadota</taxon>
        <taxon>Alphaproteobacteria</taxon>
        <taxon>Rhodobacterales</taxon>
        <taxon>Paracoccaceae</taxon>
        <taxon>Rhodobaculum</taxon>
    </lineage>
</organism>
<feature type="domain" description="AAA+ ATPase" evidence="3">
    <location>
        <begin position="309"/>
        <end position="449"/>
    </location>
</feature>
<keyword evidence="1" id="KW-0547">Nucleotide-binding</keyword>
<keyword evidence="5" id="KW-1185">Reference proteome</keyword>
<dbReference type="GO" id="GO:0004222">
    <property type="term" value="F:metalloendopeptidase activity"/>
    <property type="evidence" value="ECO:0007669"/>
    <property type="project" value="InterPro"/>
</dbReference>
<keyword evidence="1" id="KW-0067">ATP-binding</keyword>
<dbReference type="SUPFAM" id="SSF52540">
    <property type="entry name" value="P-loop containing nucleoside triphosphate hydrolases"/>
    <property type="match status" value="1"/>
</dbReference>
<dbReference type="InterPro" id="IPR027417">
    <property type="entry name" value="P-loop_NTPase"/>
</dbReference>
<evidence type="ECO:0000256" key="2">
    <source>
        <dbReference type="SAM" id="MobiDB-lite"/>
    </source>
</evidence>
<dbReference type="RefSeq" id="WP_201157053.1">
    <property type="nucleotide sequence ID" value="NZ_NHSD01000227.1"/>
</dbReference>
<dbReference type="PANTHER" id="PTHR23076">
    <property type="entry name" value="METALLOPROTEASE M41 FTSH"/>
    <property type="match status" value="1"/>
</dbReference>
<dbReference type="Gene3D" id="3.40.50.300">
    <property type="entry name" value="P-loop containing nucleotide triphosphate hydrolases"/>
    <property type="match status" value="1"/>
</dbReference>
<dbReference type="GO" id="GO:0005524">
    <property type="term" value="F:ATP binding"/>
    <property type="evidence" value="ECO:0007669"/>
    <property type="project" value="UniProtKB-KW"/>
</dbReference>